<dbReference type="CDD" id="cd11528">
    <property type="entry name" value="NTP-PPase_MazG_Nterm"/>
    <property type="match status" value="1"/>
</dbReference>
<keyword evidence="3" id="KW-0808">Transferase</keyword>
<evidence type="ECO:0000313" key="4">
    <source>
        <dbReference type="Proteomes" id="UP000196365"/>
    </source>
</evidence>
<dbReference type="Pfam" id="PF00590">
    <property type="entry name" value="TP_methylase"/>
    <property type="match status" value="1"/>
</dbReference>
<dbReference type="GO" id="GO:0032259">
    <property type="term" value="P:methylation"/>
    <property type="evidence" value="ECO:0007669"/>
    <property type="project" value="UniProtKB-KW"/>
</dbReference>
<dbReference type="InterPro" id="IPR035013">
    <property type="entry name" value="YabN_N"/>
</dbReference>
<dbReference type="SUPFAM" id="SSF101386">
    <property type="entry name" value="all-alpha NTP pyrophosphatases"/>
    <property type="match status" value="2"/>
</dbReference>
<sequence>MIGKINIIGLGPGGIEDISLGTMEKMKHFQHVYLRTRKHPTVSYLEKIGIVFKSFDFIYDQGENFQEVYHKIVLELIEKAKQEKEIVYAVPGHPLVAEETVERILKLSEQQKLEVEILPAMSFIDAMIQSLKIDPIYGLKIIDALEMDSQGVDPKIGNIITQVYSPLIASETKLKLMEYYKDETMIIIVRAAGVEGEEKIVQIPLYELDRQPWIDYLTSVYIPPVVEVQQMSGGQIQRLEEIVSILRGKNGCPWDKKQTHESLKENFIEEVYEVIDAICKEDMKNLEEELGDVLLQVVFHSQIAKEKGYFDLQDVIRGICEKLIYRHPHIFGNVDVKTSKEVLINWEKLKKIEKDMDTQTEVLKAVPNSLPALMRAYKVQKKAADIGFDWESIEDVIEKIKEEFYEFLEVYSTLNLDKIVEELGDLLFSVVNGARFLKIQPEIALGKATEKFIHRFSYMEDEAKKQNKNLEEMSLEQMNQLWNQAKKSKI</sequence>
<dbReference type="FunFam" id="1.10.287.1080:FF:000003">
    <property type="entry name" value="Nucleoside triphosphate pyrophosphohydrolase"/>
    <property type="match status" value="1"/>
</dbReference>
<dbReference type="OrthoDB" id="9808939at2"/>
<dbReference type="Proteomes" id="UP000196365">
    <property type="component" value="Unassembled WGS sequence"/>
</dbReference>
<dbReference type="InterPro" id="IPR000878">
    <property type="entry name" value="4pyrrol_Mease"/>
</dbReference>
<dbReference type="GO" id="GO:0046047">
    <property type="term" value="P:TTP catabolic process"/>
    <property type="evidence" value="ECO:0007669"/>
    <property type="project" value="TreeGrafter"/>
</dbReference>
<dbReference type="FunFam" id="1.10.287.1080:FF:000001">
    <property type="entry name" value="Nucleoside triphosphate pyrophosphohydrolase"/>
    <property type="match status" value="1"/>
</dbReference>
<dbReference type="GO" id="GO:0046081">
    <property type="term" value="P:dUTP catabolic process"/>
    <property type="evidence" value="ECO:0007669"/>
    <property type="project" value="TreeGrafter"/>
</dbReference>
<dbReference type="Gene3D" id="1.10.287.1080">
    <property type="entry name" value="MazG-like"/>
    <property type="match status" value="2"/>
</dbReference>
<evidence type="ECO:0000259" key="2">
    <source>
        <dbReference type="Pfam" id="PF03819"/>
    </source>
</evidence>
<dbReference type="PANTHER" id="PTHR30522:SF0">
    <property type="entry name" value="NUCLEOSIDE TRIPHOSPHATE PYROPHOSPHOHYDROLASE"/>
    <property type="match status" value="1"/>
</dbReference>
<dbReference type="CDD" id="cd11723">
    <property type="entry name" value="YabN_N_like"/>
    <property type="match status" value="1"/>
</dbReference>
<dbReference type="InterPro" id="IPR004518">
    <property type="entry name" value="MazG-like_dom"/>
</dbReference>
<dbReference type="GO" id="GO:0046061">
    <property type="term" value="P:dATP catabolic process"/>
    <property type="evidence" value="ECO:0007669"/>
    <property type="project" value="TreeGrafter"/>
</dbReference>
<dbReference type="PIRSF" id="PIRSF002845">
    <property type="entry name" value="Ttrprl_mtas_MazG"/>
    <property type="match status" value="1"/>
</dbReference>
<gene>
    <name evidence="3" type="ORF">SAMN02745973_00834</name>
</gene>
<dbReference type="SUPFAM" id="SSF53790">
    <property type="entry name" value="Tetrapyrrole methylase"/>
    <property type="match status" value="1"/>
</dbReference>
<dbReference type="NCBIfam" id="TIGR00444">
    <property type="entry name" value="mazG"/>
    <property type="match status" value="1"/>
</dbReference>
<dbReference type="EMBL" id="FUWV01000003">
    <property type="protein sequence ID" value="SJZ49657.1"/>
    <property type="molecule type" value="Genomic_DNA"/>
</dbReference>
<proteinExistence type="predicted"/>
<dbReference type="InterPro" id="IPR011551">
    <property type="entry name" value="NTP_PyrPHydrolase_MazG"/>
</dbReference>
<feature type="domain" description="Tetrapyrrole methylase" evidence="1">
    <location>
        <begin position="4"/>
        <end position="208"/>
    </location>
</feature>
<dbReference type="GO" id="GO:0006950">
    <property type="term" value="P:response to stress"/>
    <property type="evidence" value="ECO:0007669"/>
    <property type="project" value="UniProtKB-ARBA"/>
</dbReference>
<dbReference type="GO" id="GO:0047429">
    <property type="term" value="F:nucleoside triphosphate diphosphatase activity"/>
    <property type="evidence" value="ECO:0007669"/>
    <property type="project" value="InterPro"/>
</dbReference>
<dbReference type="GO" id="GO:0008168">
    <property type="term" value="F:methyltransferase activity"/>
    <property type="evidence" value="ECO:0007669"/>
    <property type="project" value="UniProtKB-KW"/>
</dbReference>
<dbReference type="InterPro" id="IPR024180">
    <property type="entry name" value="Tetrapyrrole_Mease/MazG_pred"/>
</dbReference>
<dbReference type="InterPro" id="IPR014777">
    <property type="entry name" value="4pyrrole_Mease_sub1"/>
</dbReference>
<reference evidence="3 4" key="1">
    <citation type="submission" date="2017-02" db="EMBL/GenBank/DDBJ databases">
        <authorList>
            <person name="Peterson S.W."/>
        </authorList>
    </citation>
    <scope>NUCLEOTIDE SEQUENCE [LARGE SCALE GENOMIC DNA]</scope>
    <source>
        <strain evidence="3 4">DSM 15102</strain>
    </source>
</reference>
<feature type="domain" description="NTP pyrophosphohydrolase MazG-like" evidence="2">
    <location>
        <begin position="393"/>
        <end position="455"/>
    </location>
</feature>
<accession>A0A1T4L502</accession>
<evidence type="ECO:0000313" key="3">
    <source>
        <dbReference type="EMBL" id="SJZ49657.1"/>
    </source>
</evidence>
<dbReference type="GO" id="GO:0006203">
    <property type="term" value="P:dGTP catabolic process"/>
    <property type="evidence" value="ECO:0007669"/>
    <property type="project" value="TreeGrafter"/>
</dbReference>
<organism evidence="3 4">
    <name type="scientific">Garciella nitratireducens DSM 15102</name>
    <dbReference type="NCBI Taxonomy" id="1121911"/>
    <lineage>
        <taxon>Bacteria</taxon>
        <taxon>Bacillati</taxon>
        <taxon>Bacillota</taxon>
        <taxon>Clostridia</taxon>
        <taxon>Eubacteriales</taxon>
        <taxon>Eubacteriaceae</taxon>
        <taxon>Garciella</taxon>
    </lineage>
</organism>
<keyword evidence="3" id="KW-0489">Methyltransferase</keyword>
<dbReference type="AlphaFoldDB" id="A0A1T4L502"/>
<dbReference type="RefSeq" id="WP_087678262.1">
    <property type="nucleotide sequence ID" value="NZ_FUWV01000003.1"/>
</dbReference>
<dbReference type="PANTHER" id="PTHR30522">
    <property type="entry name" value="NUCLEOSIDE TRIPHOSPHATE PYROPHOSPHOHYDROLASE"/>
    <property type="match status" value="1"/>
</dbReference>
<dbReference type="InterPro" id="IPR035996">
    <property type="entry name" value="4pyrrol_Methylase_sf"/>
</dbReference>
<name>A0A1T4L502_9FIRM</name>
<dbReference type="GO" id="GO:0046052">
    <property type="term" value="P:UTP catabolic process"/>
    <property type="evidence" value="ECO:0007669"/>
    <property type="project" value="TreeGrafter"/>
</dbReference>
<dbReference type="CDD" id="cd11529">
    <property type="entry name" value="NTP-PPase_MazG_Cterm"/>
    <property type="match status" value="1"/>
</dbReference>
<dbReference type="InterPro" id="IPR048011">
    <property type="entry name" value="NTP-PPase_MazG-like_C"/>
</dbReference>
<dbReference type="Pfam" id="PF03819">
    <property type="entry name" value="MazG"/>
    <property type="match status" value="2"/>
</dbReference>
<dbReference type="NCBIfam" id="NF007113">
    <property type="entry name" value="PRK09562.1"/>
    <property type="match status" value="1"/>
</dbReference>
<keyword evidence="4" id="KW-1185">Reference proteome</keyword>
<dbReference type="GO" id="GO:0046076">
    <property type="term" value="P:dTTP catabolic process"/>
    <property type="evidence" value="ECO:0007669"/>
    <property type="project" value="TreeGrafter"/>
</dbReference>
<feature type="domain" description="NTP pyrophosphohydrolase MazG-like" evidence="2">
    <location>
        <begin position="258"/>
        <end position="331"/>
    </location>
</feature>
<dbReference type="Gene3D" id="3.40.1010.10">
    <property type="entry name" value="Cobalt-precorrin-4 Transmethylase, Domain 1"/>
    <property type="match status" value="1"/>
</dbReference>
<evidence type="ECO:0000259" key="1">
    <source>
        <dbReference type="Pfam" id="PF00590"/>
    </source>
</evidence>
<dbReference type="InterPro" id="IPR048015">
    <property type="entry name" value="NTP-PPase_MazG-like_N"/>
</dbReference>
<protein>
    <submittedName>
        <fullName evidence="3">Tetrapyrrole methylase family protein / MazG family protein</fullName>
    </submittedName>
</protein>